<reference evidence="1" key="1">
    <citation type="submission" date="2015-06" db="EMBL/GenBank/DDBJ databases">
        <authorList>
            <person name="Nguyen H."/>
        </authorList>
    </citation>
    <scope>NUCLEOTIDE SEQUENCE</scope>
    <source>
        <strain evidence="1">DAOM 180753</strain>
    </source>
</reference>
<evidence type="ECO:0000313" key="1">
    <source>
        <dbReference type="EMBL" id="KAJ9484003.1"/>
    </source>
</evidence>
<keyword evidence="2" id="KW-1185">Reference proteome</keyword>
<reference evidence="1" key="2">
    <citation type="journal article" date="2016" name="Fungal Biol.">
        <title>Ochratoxin A production by Penicillium thymicola.</title>
        <authorList>
            <person name="Nguyen H.D.T."/>
            <person name="McMullin D.R."/>
            <person name="Ponomareva E."/>
            <person name="Riley R."/>
            <person name="Pomraning K.R."/>
            <person name="Baker S.E."/>
            <person name="Seifert K.A."/>
        </authorList>
    </citation>
    <scope>NUCLEOTIDE SEQUENCE</scope>
    <source>
        <strain evidence="1">DAOM 180753</strain>
    </source>
</reference>
<dbReference type="EMBL" id="LACB01000378">
    <property type="protein sequence ID" value="KAJ9484003.1"/>
    <property type="molecule type" value="Genomic_DNA"/>
</dbReference>
<feature type="non-terminal residue" evidence="1">
    <location>
        <position position="1"/>
    </location>
</feature>
<comment type="caution">
    <text evidence="1">The sequence shown here is derived from an EMBL/GenBank/DDBJ whole genome shotgun (WGS) entry which is preliminary data.</text>
</comment>
<gene>
    <name evidence="1" type="ORF">VN97_g9395</name>
</gene>
<dbReference type="AlphaFoldDB" id="A0AAI9X598"/>
<organism evidence="1 2">
    <name type="scientific">Penicillium thymicola</name>
    <dbReference type="NCBI Taxonomy" id="293382"/>
    <lineage>
        <taxon>Eukaryota</taxon>
        <taxon>Fungi</taxon>
        <taxon>Dikarya</taxon>
        <taxon>Ascomycota</taxon>
        <taxon>Pezizomycotina</taxon>
        <taxon>Eurotiomycetes</taxon>
        <taxon>Eurotiomycetidae</taxon>
        <taxon>Eurotiales</taxon>
        <taxon>Aspergillaceae</taxon>
        <taxon>Penicillium</taxon>
    </lineage>
</organism>
<name>A0AAI9X598_PENTH</name>
<proteinExistence type="predicted"/>
<evidence type="ECO:0000313" key="2">
    <source>
        <dbReference type="Proteomes" id="UP001227192"/>
    </source>
</evidence>
<dbReference type="Proteomes" id="UP001227192">
    <property type="component" value="Unassembled WGS sequence"/>
</dbReference>
<sequence length="32" mass="3675">TLLTKGGVMVIQVFIFSAGKYSGIFRHQYYSY</sequence>
<accession>A0AAI9X598</accession>
<protein>
    <submittedName>
        <fullName evidence="1">Uncharacterized protein</fullName>
    </submittedName>
</protein>